<organism evidence="2 3">
    <name type="scientific">Sinorhizobium americanum</name>
    <dbReference type="NCBI Taxonomy" id="194963"/>
    <lineage>
        <taxon>Bacteria</taxon>
        <taxon>Pseudomonadati</taxon>
        <taxon>Pseudomonadota</taxon>
        <taxon>Alphaproteobacteria</taxon>
        <taxon>Hyphomicrobiales</taxon>
        <taxon>Rhizobiaceae</taxon>
        <taxon>Sinorhizobium/Ensifer group</taxon>
        <taxon>Sinorhizobium</taxon>
    </lineage>
</organism>
<gene>
    <name evidence="2" type="ORF">SAMCFNEI73_Ch1696</name>
</gene>
<protein>
    <submittedName>
        <fullName evidence="2">Membrane protein</fullName>
    </submittedName>
</protein>
<accession>A0A1L3LLP7</accession>
<dbReference type="EMBL" id="CP013107">
    <property type="protein sequence ID" value="APG90994.1"/>
    <property type="molecule type" value="Genomic_DNA"/>
</dbReference>
<dbReference type="KEGG" id="same:SAMCFNEI73_Ch1696"/>
<feature type="region of interest" description="Disordered" evidence="1">
    <location>
        <begin position="168"/>
        <end position="191"/>
    </location>
</feature>
<evidence type="ECO:0000256" key="1">
    <source>
        <dbReference type="SAM" id="MobiDB-lite"/>
    </source>
</evidence>
<name>A0A1L3LLP7_9HYPH</name>
<reference evidence="2 3" key="1">
    <citation type="submission" date="2015-10" db="EMBL/GenBank/DDBJ databases">
        <title>Genomic differences between typical nodule nitrogen-fixing rhizobial strains and those coming from bean seeds.</title>
        <authorList>
            <person name="Peralta H."/>
            <person name="Aguilar-Vera A."/>
            <person name="Diaz R."/>
            <person name="Mora Y."/>
            <person name="Martinez-Batallar G."/>
            <person name="Salazar E."/>
            <person name="Vargas-Lagunas C."/>
            <person name="Encarnacion S."/>
            <person name="Girard L."/>
            <person name="Mora J."/>
        </authorList>
    </citation>
    <scope>NUCLEOTIDE SEQUENCE [LARGE SCALE GENOMIC DNA]</scope>
    <source>
        <strain evidence="2 3">CFNEI 73</strain>
    </source>
</reference>
<keyword evidence="3" id="KW-1185">Reference proteome</keyword>
<dbReference type="Proteomes" id="UP000182306">
    <property type="component" value="Chromosome"/>
</dbReference>
<sequence>MHGLWSFPGAWTRHSSLSGCQNRSTPFDGGRRPNAIHGLDSQCAAKHDGAPLAPLRLGHGNDQAVRVEMASDARLTDLDEAPCCIFNPHSNWSHERAVALADERAGAGRAYTHGAKRQRSRGDRLEAGTNHAARPIRNRSRYHRVRHGIAKNTLLVFTALAEPNLYGPKGRRQSDGWRRARRGSNASNRSCTDTVWRPALLWSSSAYDRTSQSTARSRRRSLAFRHRGSSAGTRQFAATLMADIAAGPTVFPSLYAGRGSGLRSASGTRPWRAATPATRHTTSHRCPLIACSATAFSRFCAGRRSGVCPASGAGF</sequence>
<dbReference type="AlphaFoldDB" id="A0A1L3LLP7"/>
<feature type="region of interest" description="Disordered" evidence="1">
    <location>
        <begin position="109"/>
        <end position="138"/>
    </location>
</feature>
<proteinExistence type="predicted"/>
<evidence type="ECO:0000313" key="2">
    <source>
        <dbReference type="EMBL" id="APG90994.1"/>
    </source>
</evidence>
<evidence type="ECO:0000313" key="3">
    <source>
        <dbReference type="Proteomes" id="UP000182306"/>
    </source>
</evidence>